<name>A0AAD4YZT9_PRUDU</name>
<gene>
    <name evidence="1" type="ORF">L3X38_026810</name>
</gene>
<dbReference type="PANTHER" id="PTHR10775">
    <property type="entry name" value="OS08G0208400 PROTEIN"/>
    <property type="match status" value="1"/>
</dbReference>
<dbReference type="EMBL" id="JAJFAZ020000005">
    <property type="protein sequence ID" value="KAI5327414.1"/>
    <property type="molecule type" value="Genomic_DNA"/>
</dbReference>
<sequence>MLFRDEDEELEKCDICQESRYEQLEGESGNVQNLDRKIPAKQARYFPLKRRLQRLFISSKTASLMKWHTEERNNDGVLSHPTDTTAWKTFDEKNPYFASDSRNVRLGLASDGFNPFRTMSINHSTWPPLIDELKELWHEGILTYDASSNQMFKLHAALFWTINDFPAYGTYRVGALEERKHVLVATFTLDLIG</sequence>
<dbReference type="InterPro" id="IPR004242">
    <property type="entry name" value="Transposase_21"/>
</dbReference>
<protein>
    <submittedName>
        <fullName evidence="1">Uncharacterized protein</fullName>
    </submittedName>
</protein>
<dbReference type="Proteomes" id="UP001054821">
    <property type="component" value="Chromosome 5"/>
</dbReference>
<dbReference type="AlphaFoldDB" id="A0AAD4YZT9"/>
<proteinExistence type="predicted"/>
<dbReference type="PANTHER" id="PTHR10775:SF182">
    <property type="entry name" value="TRANSPOSON, EN_SPM-LIKE, TRANSPOSASE-ASSOCIATED DOMAIN PROTEIN-RELATED"/>
    <property type="match status" value="1"/>
</dbReference>
<reference evidence="1 2" key="1">
    <citation type="journal article" date="2022" name="G3 (Bethesda)">
        <title>Whole-genome sequence and methylome profiling of the almond [Prunus dulcis (Mill.) D.A. Webb] cultivar 'Nonpareil'.</title>
        <authorList>
            <person name="D'Amico-Willman K.M."/>
            <person name="Ouma W.Z."/>
            <person name="Meulia T."/>
            <person name="Sideli G.M."/>
            <person name="Gradziel T.M."/>
            <person name="Fresnedo-Ramirez J."/>
        </authorList>
    </citation>
    <scope>NUCLEOTIDE SEQUENCE [LARGE SCALE GENOMIC DNA]</scope>
    <source>
        <strain evidence="1">Clone GOH B32 T37-40</strain>
    </source>
</reference>
<keyword evidence="2" id="KW-1185">Reference proteome</keyword>
<accession>A0AAD4YZT9</accession>
<evidence type="ECO:0000313" key="2">
    <source>
        <dbReference type="Proteomes" id="UP001054821"/>
    </source>
</evidence>
<comment type="caution">
    <text evidence="1">The sequence shown here is derived from an EMBL/GenBank/DDBJ whole genome shotgun (WGS) entry which is preliminary data.</text>
</comment>
<evidence type="ECO:0000313" key="1">
    <source>
        <dbReference type="EMBL" id="KAI5327414.1"/>
    </source>
</evidence>
<dbReference type="Pfam" id="PF02992">
    <property type="entry name" value="Transposase_21"/>
    <property type="match status" value="1"/>
</dbReference>
<organism evidence="1 2">
    <name type="scientific">Prunus dulcis</name>
    <name type="common">Almond</name>
    <name type="synonym">Amygdalus dulcis</name>
    <dbReference type="NCBI Taxonomy" id="3755"/>
    <lineage>
        <taxon>Eukaryota</taxon>
        <taxon>Viridiplantae</taxon>
        <taxon>Streptophyta</taxon>
        <taxon>Embryophyta</taxon>
        <taxon>Tracheophyta</taxon>
        <taxon>Spermatophyta</taxon>
        <taxon>Magnoliopsida</taxon>
        <taxon>eudicotyledons</taxon>
        <taxon>Gunneridae</taxon>
        <taxon>Pentapetalae</taxon>
        <taxon>rosids</taxon>
        <taxon>fabids</taxon>
        <taxon>Rosales</taxon>
        <taxon>Rosaceae</taxon>
        <taxon>Amygdaloideae</taxon>
        <taxon>Amygdaleae</taxon>
        <taxon>Prunus</taxon>
    </lineage>
</organism>